<dbReference type="Pfam" id="PF13188">
    <property type="entry name" value="PAS_8"/>
    <property type="match status" value="1"/>
</dbReference>
<evidence type="ECO:0000256" key="2">
    <source>
        <dbReference type="ARBA" id="ARBA00004141"/>
    </source>
</evidence>
<evidence type="ECO:0000256" key="1">
    <source>
        <dbReference type="ARBA" id="ARBA00000085"/>
    </source>
</evidence>
<dbReference type="GO" id="GO:0005524">
    <property type="term" value="F:ATP binding"/>
    <property type="evidence" value="ECO:0007669"/>
    <property type="project" value="UniProtKB-KW"/>
</dbReference>
<dbReference type="InterPro" id="IPR003661">
    <property type="entry name" value="HisK_dim/P_dom"/>
</dbReference>
<keyword evidence="4" id="KW-0597">Phosphoprotein</keyword>
<dbReference type="InterPro" id="IPR035965">
    <property type="entry name" value="PAS-like_dom_sf"/>
</dbReference>
<evidence type="ECO:0000256" key="13">
    <source>
        <dbReference type="SAM" id="Coils"/>
    </source>
</evidence>
<dbReference type="InterPro" id="IPR003594">
    <property type="entry name" value="HATPase_dom"/>
</dbReference>
<dbReference type="EC" id="2.7.13.3" evidence="3"/>
<feature type="domain" description="Histidine kinase" evidence="15">
    <location>
        <begin position="529"/>
        <end position="760"/>
    </location>
</feature>
<dbReference type="PROSITE" id="PS50112">
    <property type="entry name" value="PAS"/>
    <property type="match status" value="1"/>
</dbReference>
<dbReference type="InterPro" id="IPR036097">
    <property type="entry name" value="HisK_dim/P_sf"/>
</dbReference>
<evidence type="ECO:0000256" key="8">
    <source>
        <dbReference type="ARBA" id="ARBA00022777"/>
    </source>
</evidence>
<keyword evidence="9" id="KW-0067">ATP-binding</keyword>
<dbReference type="SUPFAM" id="SSF55785">
    <property type="entry name" value="PYP-like sensor domain (PAS domain)"/>
    <property type="match status" value="1"/>
</dbReference>
<feature type="domain" description="PAS" evidence="16">
    <location>
        <begin position="353"/>
        <end position="401"/>
    </location>
</feature>
<dbReference type="Gene3D" id="3.30.565.10">
    <property type="entry name" value="Histidine kinase-like ATPase, C-terminal domain"/>
    <property type="match status" value="1"/>
</dbReference>
<reference evidence="17 18" key="1">
    <citation type="submission" date="2019-06" db="EMBL/GenBank/DDBJ databases">
        <title>Whole genome shotgun sequence of Zoogloea ramigera NBRC 15342.</title>
        <authorList>
            <person name="Hosoyama A."/>
            <person name="Uohara A."/>
            <person name="Ohji S."/>
            <person name="Ichikawa N."/>
        </authorList>
    </citation>
    <scope>NUCLEOTIDE SEQUENCE [LARGE SCALE GENOMIC DNA]</scope>
    <source>
        <strain evidence="17 18">NBRC 15342</strain>
    </source>
</reference>
<dbReference type="EMBL" id="BJNV01000068">
    <property type="protein sequence ID" value="GEC97147.1"/>
    <property type="molecule type" value="Genomic_DNA"/>
</dbReference>
<dbReference type="InterPro" id="IPR000014">
    <property type="entry name" value="PAS"/>
</dbReference>
<comment type="catalytic activity">
    <reaction evidence="1">
        <text>ATP + protein L-histidine = ADP + protein N-phospho-L-histidine.</text>
        <dbReference type="EC" id="2.7.13.3"/>
    </reaction>
</comment>
<dbReference type="InterPro" id="IPR005467">
    <property type="entry name" value="His_kinase_dom"/>
</dbReference>
<keyword evidence="13" id="KW-0175">Coiled coil</keyword>
<dbReference type="GO" id="GO:0007234">
    <property type="term" value="P:osmosensory signaling via phosphorelay pathway"/>
    <property type="evidence" value="ECO:0007669"/>
    <property type="project" value="TreeGrafter"/>
</dbReference>
<keyword evidence="12 14" id="KW-0472">Membrane</keyword>
<evidence type="ECO:0000256" key="3">
    <source>
        <dbReference type="ARBA" id="ARBA00012438"/>
    </source>
</evidence>
<evidence type="ECO:0000256" key="12">
    <source>
        <dbReference type="ARBA" id="ARBA00023136"/>
    </source>
</evidence>
<dbReference type="Gene3D" id="6.10.340.10">
    <property type="match status" value="1"/>
</dbReference>
<dbReference type="AlphaFoldDB" id="A0A4Y4D1J6"/>
<evidence type="ECO:0000256" key="10">
    <source>
        <dbReference type="ARBA" id="ARBA00022989"/>
    </source>
</evidence>
<dbReference type="SUPFAM" id="SSF55874">
    <property type="entry name" value="ATPase domain of HSP90 chaperone/DNA topoisomerase II/histidine kinase"/>
    <property type="match status" value="1"/>
</dbReference>
<evidence type="ECO:0000256" key="5">
    <source>
        <dbReference type="ARBA" id="ARBA00022679"/>
    </source>
</evidence>
<dbReference type="CDD" id="cd00082">
    <property type="entry name" value="HisKA"/>
    <property type="match status" value="1"/>
</dbReference>
<evidence type="ECO:0000256" key="14">
    <source>
        <dbReference type="SAM" id="Phobius"/>
    </source>
</evidence>
<keyword evidence="6 14" id="KW-0812">Transmembrane</keyword>
<dbReference type="InterPro" id="IPR004358">
    <property type="entry name" value="Sig_transdc_His_kin-like_C"/>
</dbReference>
<evidence type="ECO:0000259" key="15">
    <source>
        <dbReference type="PROSITE" id="PS50109"/>
    </source>
</evidence>
<evidence type="ECO:0000256" key="7">
    <source>
        <dbReference type="ARBA" id="ARBA00022741"/>
    </source>
</evidence>
<evidence type="ECO:0000259" key="16">
    <source>
        <dbReference type="PROSITE" id="PS50112"/>
    </source>
</evidence>
<dbReference type="Proteomes" id="UP000318422">
    <property type="component" value="Unassembled WGS sequence"/>
</dbReference>
<evidence type="ECO:0000256" key="4">
    <source>
        <dbReference type="ARBA" id="ARBA00022553"/>
    </source>
</evidence>
<evidence type="ECO:0000256" key="6">
    <source>
        <dbReference type="ARBA" id="ARBA00022692"/>
    </source>
</evidence>
<dbReference type="PANTHER" id="PTHR42878">
    <property type="entry name" value="TWO-COMPONENT HISTIDINE KINASE"/>
    <property type="match status" value="1"/>
</dbReference>
<evidence type="ECO:0000256" key="11">
    <source>
        <dbReference type="ARBA" id="ARBA00023012"/>
    </source>
</evidence>
<dbReference type="InterPro" id="IPR050351">
    <property type="entry name" value="BphY/WalK/GraS-like"/>
</dbReference>
<comment type="subcellular location">
    <subcellularLocation>
        <location evidence="2">Membrane</location>
        <topology evidence="2">Multi-pass membrane protein</topology>
    </subcellularLocation>
</comment>
<dbReference type="GO" id="GO:0000155">
    <property type="term" value="F:phosphorelay sensor kinase activity"/>
    <property type="evidence" value="ECO:0007669"/>
    <property type="project" value="InterPro"/>
</dbReference>
<sequence length="767" mass="82795">MFGTRQWHLRTWLIWLLCVSSVVSFVVIGALLFLVRVPQISDETRASLQVEAGDLSGRSELILGALQTQLELLGVLLASNPEADVQVALERAVAHGGAFAAVYQIGPGGAIVRAAVTPAAGKGRREEVIGNDLSHDPLFLRVRSRRDAAWSDKYISPVSGAVMVGVGVVAGKSVLVGEVPLDYILKTLWTASGRSALMVSILDRRGEVLADSDSPTRVGTLNLVGEEIFRRALEVDLPVGTLRLEGQAFDAAMAYSKRLDWFFLVRTPSGIENPRIASTLDLGIAALVGSLLFGLLLAPVWATGVARPINAITERARQVAEGQAPGEWPQLRTVELNDLSFDLARMSSVLCAREQELQAIFDASPVGIAVLDPQADYAFVKANQAVGQLLAYPVRHLLGKTGRDLGLWEDTDARARLYMALERDGLAEAEAWLRRGDGRAFLAALSTRTLPIAGQLRTVWVISDITELRRIEGELRELNAGLEQRVQRRTDQLNQANAELSSTVQRLQLTLDELVRAEKLASLGSMVAGIAHELNTPLGNGVMAVSSLRGAIATFRNQSEQGLRRSMLNQLLEAMTTGTDIAARNLARAAELVTSFKQVAADQASSQRRSFALHEVTNEIVLTLRPLIRRSEVSIEVQVPEDLWFDSYPGPLGQVLTNLLSNAVTHAFEGRSARRIRIEAEALASGRVGIRVADNGCGIAEDLLPRIFDPFVTTRMGRGGTGLGLHIAHNLVVQVLGGSISVASQPGEGCCFTIELPRKAPVAALPA</sequence>
<dbReference type="GO" id="GO:0030295">
    <property type="term" value="F:protein kinase activator activity"/>
    <property type="evidence" value="ECO:0007669"/>
    <property type="project" value="TreeGrafter"/>
</dbReference>
<dbReference type="CDD" id="cd00130">
    <property type="entry name" value="PAS"/>
    <property type="match status" value="1"/>
</dbReference>
<keyword evidence="10 14" id="KW-1133">Transmembrane helix</keyword>
<gene>
    <name evidence="17" type="ORF">ZRA01_32200</name>
</gene>
<evidence type="ECO:0000313" key="17">
    <source>
        <dbReference type="EMBL" id="GEC97147.1"/>
    </source>
</evidence>
<dbReference type="RefSeq" id="WP_246093710.1">
    <property type="nucleotide sequence ID" value="NZ_BJNV01000068.1"/>
</dbReference>
<dbReference type="Pfam" id="PF02518">
    <property type="entry name" value="HATPase_c"/>
    <property type="match status" value="1"/>
</dbReference>
<dbReference type="PRINTS" id="PR00344">
    <property type="entry name" value="BCTRLSENSOR"/>
</dbReference>
<name>A0A4Y4D1J6_ZOORA</name>
<proteinExistence type="predicted"/>
<evidence type="ECO:0000256" key="9">
    <source>
        <dbReference type="ARBA" id="ARBA00022840"/>
    </source>
</evidence>
<dbReference type="SMART" id="SM00387">
    <property type="entry name" value="HATPase_c"/>
    <property type="match status" value="1"/>
</dbReference>
<dbReference type="NCBIfam" id="TIGR00229">
    <property type="entry name" value="sensory_box"/>
    <property type="match status" value="1"/>
</dbReference>
<keyword evidence="8" id="KW-0418">Kinase</keyword>
<keyword evidence="18" id="KW-1185">Reference proteome</keyword>
<dbReference type="Gene3D" id="1.10.287.130">
    <property type="match status" value="1"/>
</dbReference>
<keyword evidence="5" id="KW-0808">Transferase</keyword>
<dbReference type="PROSITE" id="PS50109">
    <property type="entry name" value="HIS_KIN"/>
    <property type="match status" value="1"/>
</dbReference>
<dbReference type="Gene3D" id="3.30.450.20">
    <property type="entry name" value="PAS domain"/>
    <property type="match status" value="1"/>
</dbReference>
<feature type="transmembrane region" description="Helical" evidence="14">
    <location>
        <begin position="12"/>
        <end position="35"/>
    </location>
</feature>
<feature type="coiled-coil region" evidence="13">
    <location>
        <begin position="479"/>
        <end position="517"/>
    </location>
</feature>
<dbReference type="PANTHER" id="PTHR42878:SF7">
    <property type="entry name" value="SENSOR HISTIDINE KINASE GLRK"/>
    <property type="match status" value="1"/>
</dbReference>
<dbReference type="SUPFAM" id="SSF47384">
    <property type="entry name" value="Homodimeric domain of signal transducing histidine kinase"/>
    <property type="match status" value="1"/>
</dbReference>
<protein>
    <recommendedName>
        <fullName evidence="3">histidine kinase</fullName>
        <ecNumber evidence="3">2.7.13.3</ecNumber>
    </recommendedName>
</protein>
<dbReference type="GO" id="GO:0016020">
    <property type="term" value="C:membrane"/>
    <property type="evidence" value="ECO:0007669"/>
    <property type="project" value="UniProtKB-SubCell"/>
</dbReference>
<keyword evidence="11" id="KW-0902">Two-component regulatory system</keyword>
<keyword evidence="7" id="KW-0547">Nucleotide-binding</keyword>
<comment type="caution">
    <text evidence="17">The sequence shown here is derived from an EMBL/GenBank/DDBJ whole genome shotgun (WGS) entry which is preliminary data.</text>
</comment>
<evidence type="ECO:0000313" key="18">
    <source>
        <dbReference type="Proteomes" id="UP000318422"/>
    </source>
</evidence>
<dbReference type="GO" id="GO:0000156">
    <property type="term" value="F:phosphorelay response regulator activity"/>
    <property type="evidence" value="ECO:0007669"/>
    <property type="project" value="TreeGrafter"/>
</dbReference>
<accession>A0A4Y4D1J6</accession>
<dbReference type="InterPro" id="IPR036890">
    <property type="entry name" value="HATPase_C_sf"/>
</dbReference>
<dbReference type="SMART" id="SM00091">
    <property type="entry name" value="PAS"/>
    <property type="match status" value="1"/>
</dbReference>
<organism evidence="17 18">
    <name type="scientific">Zoogloea ramigera</name>
    <dbReference type="NCBI Taxonomy" id="350"/>
    <lineage>
        <taxon>Bacteria</taxon>
        <taxon>Pseudomonadati</taxon>
        <taxon>Pseudomonadota</taxon>
        <taxon>Betaproteobacteria</taxon>
        <taxon>Rhodocyclales</taxon>
        <taxon>Zoogloeaceae</taxon>
        <taxon>Zoogloea</taxon>
    </lineage>
</organism>